<dbReference type="Proteomes" id="UP001162131">
    <property type="component" value="Unassembled WGS sequence"/>
</dbReference>
<accession>A0AAU9IFZ4</accession>
<keyword evidence="2" id="KW-1185">Reference proteome</keyword>
<reference evidence="1" key="1">
    <citation type="submission" date="2021-09" db="EMBL/GenBank/DDBJ databases">
        <authorList>
            <consortium name="AG Swart"/>
            <person name="Singh M."/>
            <person name="Singh A."/>
            <person name="Seah K."/>
            <person name="Emmerich C."/>
        </authorList>
    </citation>
    <scope>NUCLEOTIDE SEQUENCE</scope>
    <source>
        <strain evidence="1">ATCC30299</strain>
    </source>
</reference>
<organism evidence="1 2">
    <name type="scientific">Blepharisma stoltei</name>
    <dbReference type="NCBI Taxonomy" id="1481888"/>
    <lineage>
        <taxon>Eukaryota</taxon>
        <taxon>Sar</taxon>
        <taxon>Alveolata</taxon>
        <taxon>Ciliophora</taxon>
        <taxon>Postciliodesmatophora</taxon>
        <taxon>Heterotrichea</taxon>
        <taxon>Heterotrichida</taxon>
        <taxon>Blepharismidae</taxon>
        <taxon>Blepharisma</taxon>
    </lineage>
</organism>
<sequence length="140" mass="15639">MGVLDPFKETLESWKSSLRSSIASSRVWVKSEADKAGASLKSALGSAFEQGSKFYKQEKEDVKALYQTYKPEWLGDLSVIREKRAELLRDYSLGRRTLTFVSGTILVLCLSRGIRPKIKNTLLYSLFVGSAIAPEVISPF</sequence>
<protein>
    <submittedName>
        <fullName evidence="1">Uncharacterized protein</fullName>
    </submittedName>
</protein>
<proteinExistence type="predicted"/>
<evidence type="ECO:0000313" key="1">
    <source>
        <dbReference type="EMBL" id="CAG9310004.1"/>
    </source>
</evidence>
<evidence type="ECO:0000313" key="2">
    <source>
        <dbReference type="Proteomes" id="UP001162131"/>
    </source>
</evidence>
<gene>
    <name evidence="1" type="ORF">BSTOLATCC_MIC218</name>
</gene>
<dbReference type="AlphaFoldDB" id="A0AAU9IFZ4"/>
<comment type="caution">
    <text evidence="1">The sequence shown here is derived from an EMBL/GenBank/DDBJ whole genome shotgun (WGS) entry which is preliminary data.</text>
</comment>
<dbReference type="EMBL" id="CAJZBQ010000001">
    <property type="protein sequence ID" value="CAG9310004.1"/>
    <property type="molecule type" value="Genomic_DNA"/>
</dbReference>
<name>A0AAU9IFZ4_9CILI</name>